<keyword evidence="1" id="KW-1133">Transmembrane helix</keyword>
<sequence length="128" mass="14388">MATVRTASEALLINASFVIKALNETNDVSAKILTPLSPPLIKKVHDFLITILLLAVMFAMGCSITWEQNSQLTCISHLVPFLILHVIKRNLFKGMVAHKEADWSDYRNDEPIFPSPLFRLLPGLLFKN</sequence>
<feature type="transmembrane region" description="Helical" evidence="1">
    <location>
        <begin position="47"/>
        <end position="66"/>
    </location>
</feature>
<organism evidence="2 3">
    <name type="scientific">Dinothrombium tinctorium</name>
    <dbReference type="NCBI Taxonomy" id="1965070"/>
    <lineage>
        <taxon>Eukaryota</taxon>
        <taxon>Metazoa</taxon>
        <taxon>Ecdysozoa</taxon>
        <taxon>Arthropoda</taxon>
        <taxon>Chelicerata</taxon>
        <taxon>Arachnida</taxon>
        <taxon>Acari</taxon>
        <taxon>Acariformes</taxon>
        <taxon>Trombidiformes</taxon>
        <taxon>Prostigmata</taxon>
        <taxon>Anystina</taxon>
        <taxon>Parasitengona</taxon>
        <taxon>Trombidioidea</taxon>
        <taxon>Trombidiidae</taxon>
        <taxon>Dinothrombium</taxon>
    </lineage>
</organism>
<gene>
    <name evidence="2" type="ORF">B4U79_14367</name>
</gene>
<reference evidence="2 3" key="1">
    <citation type="journal article" date="2018" name="Gigascience">
        <title>Genomes of trombidid mites reveal novel predicted allergens and laterally-transferred genes associated with secondary metabolism.</title>
        <authorList>
            <person name="Dong X."/>
            <person name="Chaisiri K."/>
            <person name="Xia D."/>
            <person name="Armstrong S.D."/>
            <person name="Fang Y."/>
            <person name="Donnelly M.J."/>
            <person name="Kadowaki T."/>
            <person name="McGarry J.W."/>
            <person name="Darby A.C."/>
            <person name="Makepeace B.L."/>
        </authorList>
    </citation>
    <scope>NUCLEOTIDE SEQUENCE [LARGE SCALE GENOMIC DNA]</scope>
    <source>
        <strain evidence="2">UoL-WK</strain>
    </source>
</reference>
<keyword evidence="1" id="KW-0812">Transmembrane</keyword>
<keyword evidence="3" id="KW-1185">Reference proteome</keyword>
<dbReference type="OrthoDB" id="6566847at2759"/>
<proteinExistence type="predicted"/>
<dbReference type="AlphaFoldDB" id="A0A443RGP2"/>
<evidence type="ECO:0000256" key="1">
    <source>
        <dbReference type="SAM" id="Phobius"/>
    </source>
</evidence>
<keyword evidence="1" id="KW-0472">Membrane</keyword>
<accession>A0A443RGP2</accession>
<comment type="caution">
    <text evidence="2">The sequence shown here is derived from an EMBL/GenBank/DDBJ whole genome shotgun (WGS) entry which is preliminary data.</text>
</comment>
<evidence type="ECO:0000313" key="3">
    <source>
        <dbReference type="Proteomes" id="UP000285301"/>
    </source>
</evidence>
<dbReference type="EMBL" id="NCKU01000725">
    <property type="protein sequence ID" value="RWS14428.1"/>
    <property type="molecule type" value="Genomic_DNA"/>
</dbReference>
<name>A0A443RGP2_9ACAR</name>
<dbReference type="Proteomes" id="UP000285301">
    <property type="component" value="Unassembled WGS sequence"/>
</dbReference>
<protein>
    <submittedName>
        <fullName evidence="2">Uncharacterized protein</fullName>
    </submittedName>
</protein>
<evidence type="ECO:0000313" key="2">
    <source>
        <dbReference type="EMBL" id="RWS14428.1"/>
    </source>
</evidence>